<dbReference type="PANTHER" id="PTHR43133:SF52">
    <property type="entry name" value="ECF RNA POLYMERASE SIGMA FACTOR SIGL"/>
    <property type="match status" value="1"/>
</dbReference>
<sequence>MARQAPRPASVPAAPTAIAASAPAIPAPAPPAPDVPSPVARAAPCAGTRQPAAERYRSRLLRYANRLTAGDPHRAEDIVQETMLRAWLATDEFAGEESGFHADDDHLAAWLHTVARNLAVDARRRDRSVPLGIVPAALLHRAADGGSDVADAVVDRVAVVRALSGLSPLHRDVLAHVHLCDRSRADTARLLGIPKGTVKSRVHYALAALRSEFESATAAEAA</sequence>
<dbReference type="AlphaFoldDB" id="A0A4R4SKP3"/>
<keyword evidence="5" id="KW-0804">Transcription</keyword>
<dbReference type="SUPFAM" id="SSF88946">
    <property type="entry name" value="Sigma2 domain of RNA polymerase sigma factors"/>
    <property type="match status" value="1"/>
</dbReference>
<feature type="region of interest" description="Disordered" evidence="6">
    <location>
        <begin position="22"/>
        <end position="51"/>
    </location>
</feature>
<dbReference type="OrthoDB" id="9811152at2"/>
<evidence type="ECO:0000313" key="10">
    <source>
        <dbReference type="Proteomes" id="UP000295345"/>
    </source>
</evidence>
<keyword evidence="10" id="KW-1185">Reference proteome</keyword>
<dbReference type="Gene3D" id="1.10.1740.10">
    <property type="match status" value="1"/>
</dbReference>
<dbReference type="Proteomes" id="UP000295345">
    <property type="component" value="Unassembled WGS sequence"/>
</dbReference>
<evidence type="ECO:0000313" key="9">
    <source>
        <dbReference type="EMBL" id="TDC63074.1"/>
    </source>
</evidence>
<evidence type="ECO:0000256" key="4">
    <source>
        <dbReference type="ARBA" id="ARBA00023125"/>
    </source>
</evidence>
<dbReference type="NCBIfam" id="TIGR02937">
    <property type="entry name" value="sigma70-ECF"/>
    <property type="match status" value="1"/>
</dbReference>
<keyword evidence="3" id="KW-0731">Sigma factor</keyword>
<dbReference type="GO" id="GO:0006352">
    <property type="term" value="P:DNA-templated transcription initiation"/>
    <property type="evidence" value="ECO:0007669"/>
    <property type="project" value="InterPro"/>
</dbReference>
<dbReference type="InterPro" id="IPR007627">
    <property type="entry name" value="RNA_pol_sigma70_r2"/>
</dbReference>
<dbReference type="InterPro" id="IPR013324">
    <property type="entry name" value="RNA_pol_sigma_r3/r4-like"/>
</dbReference>
<feature type="compositionally biased region" description="Pro residues" evidence="6">
    <location>
        <begin position="25"/>
        <end position="36"/>
    </location>
</feature>
<name>A0A4R4SKP3_9ACTN</name>
<feature type="domain" description="RNA polymerase sigma-70 region 4" evidence="8">
    <location>
        <begin position="162"/>
        <end position="210"/>
    </location>
</feature>
<dbReference type="InterPro" id="IPR039425">
    <property type="entry name" value="RNA_pol_sigma-70-like"/>
</dbReference>
<gene>
    <name evidence="9" type="ORF">E1283_32990</name>
</gene>
<dbReference type="Pfam" id="PF04545">
    <property type="entry name" value="Sigma70_r4"/>
    <property type="match status" value="1"/>
</dbReference>
<dbReference type="InterPro" id="IPR014284">
    <property type="entry name" value="RNA_pol_sigma-70_dom"/>
</dbReference>
<accession>A0A4R4SKP3</accession>
<evidence type="ECO:0000259" key="7">
    <source>
        <dbReference type="Pfam" id="PF04542"/>
    </source>
</evidence>
<dbReference type="EMBL" id="SMKI01000587">
    <property type="protein sequence ID" value="TDC63074.1"/>
    <property type="molecule type" value="Genomic_DNA"/>
</dbReference>
<organism evidence="9 10">
    <name type="scientific">Streptomyces hainanensis</name>
    <dbReference type="NCBI Taxonomy" id="402648"/>
    <lineage>
        <taxon>Bacteria</taxon>
        <taxon>Bacillati</taxon>
        <taxon>Actinomycetota</taxon>
        <taxon>Actinomycetes</taxon>
        <taxon>Kitasatosporales</taxon>
        <taxon>Streptomycetaceae</taxon>
        <taxon>Streptomyces</taxon>
    </lineage>
</organism>
<dbReference type="InterPro" id="IPR007630">
    <property type="entry name" value="RNA_pol_sigma70_r4"/>
</dbReference>
<dbReference type="InterPro" id="IPR036388">
    <property type="entry name" value="WH-like_DNA-bd_sf"/>
</dbReference>
<evidence type="ECO:0000256" key="6">
    <source>
        <dbReference type="SAM" id="MobiDB-lite"/>
    </source>
</evidence>
<evidence type="ECO:0000259" key="8">
    <source>
        <dbReference type="Pfam" id="PF04545"/>
    </source>
</evidence>
<feature type="domain" description="RNA polymerase sigma-70 region 2" evidence="7">
    <location>
        <begin position="54"/>
        <end position="127"/>
    </location>
</feature>
<evidence type="ECO:0000256" key="2">
    <source>
        <dbReference type="ARBA" id="ARBA00023015"/>
    </source>
</evidence>
<evidence type="ECO:0000256" key="5">
    <source>
        <dbReference type="ARBA" id="ARBA00023163"/>
    </source>
</evidence>
<evidence type="ECO:0000256" key="1">
    <source>
        <dbReference type="ARBA" id="ARBA00010641"/>
    </source>
</evidence>
<dbReference type="Pfam" id="PF04542">
    <property type="entry name" value="Sigma70_r2"/>
    <property type="match status" value="1"/>
</dbReference>
<evidence type="ECO:0000256" key="3">
    <source>
        <dbReference type="ARBA" id="ARBA00023082"/>
    </source>
</evidence>
<keyword evidence="4" id="KW-0238">DNA-binding</keyword>
<dbReference type="InterPro" id="IPR013325">
    <property type="entry name" value="RNA_pol_sigma_r2"/>
</dbReference>
<dbReference type="RefSeq" id="WP_132821845.1">
    <property type="nucleotide sequence ID" value="NZ_SMKI01000587.1"/>
</dbReference>
<dbReference type="PANTHER" id="PTHR43133">
    <property type="entry name" value="RNA POLYMERASE ECF-TYPE SIGMA FACTO"/>
    <property type="match status" value="1"/>
</dbReference>
<proteinExistence type="inferred from homology"/>
<protein>
    <submittedName>
        <fullName evidence="9">Sigma-70 family RNA polymerase sigma factor</fullName>
    </submittedName>
</protein>
<dbReference type="GO" id="GO:0016987">
    <property type="term" value="F:sigma factor activity"/>
    <property type="evidence" value="ECO:0007669"/>
    <property type="project" value="UniProtKB-KW"/>
</dbReference>
<dbReference type="SUPFAM" id="SSF88659">
    <property type="entry name" value="Sigma3 and sigma4 domains of RNA polymerase sigma factors"/>
    <property type="match status" value="1"/>
</dbReference>
<reference evidence="9 10" key="1">
    <citation type="submission" date="2019-03" db="EMBL/GenBank/DDBJ databases">
        <title>Draft genome sequences of novel Actinobacteria.</title>
        <authorList>
            <person name="Sahin N."/>
            <person name="Ay H."/>
            <person name="Saygin H."/>
        </authorList>
    </citation>
    <scope>NUCLEOTIDE SEQUENCE [LARGE SCALE GENOMIC DNA]</scope>
    <source>
        <strain evidence="9 10">DSM 41900</strain>
    </source>
</reference>
<dbReference type="GO" id="GO:0003677">
    <property type="term" value="F:DNA binding"/>
    <property type="evidence" value="ECO:0007669"/>
    <property type="project" value="UniProtKB-KW"/>
</dbReference>
<keyword evidence="2" id="KW-0805">Transcription regulation</keyword>
<dbReference type="Gene3D" id="1.10.10.10">
    <property type="entry name" value="Winged helix-like DNA-binding domain superfamily/Winged helix DNA-binding domain"/>
    <property type="match status" value="1"/>
</dbReference>
<comment type="similarity">
    <text evidence="1">Belongs to the sigma-70 factor family. ECF subfamily.</text>
</comment>
<comment type="caution">
    <text evidence="9">The sequence shown here is derived from an EMBL/GenBank/DDBJ whole genome shotgun (WGS) entry which is preliminary data.</text>
</comment>